<evidence type="ECO:0000313" key="9">
    <source>
        <dbReference type="Proteomes" id="UP000317909"/>
    </source>
</evidence>
<keyword evidence="3" id="KW-1003">Cell membrane</keyword>
<feature type="transmembrane region" description="Helical" evidence="7">
    <location>
        <begin position="25"/>
        <end position="43"/>
    </location>
</feature>
<keyword evidence="4 7" id="KW-0812">Transmembrane</keyword>
<dbReference type="Proteomes" id="UP000317909">
    <property type="component" value="Chromosome"/>
</dbReference>
<dbReference type="RefSeq" id="WP_210420971.1">
    <property type="nucleotide sequence ID" value="NZ_CP036339.1"/>
</dbReference>
<evidence type="ECO:0000256" key="1">
    <source>
        <dbReference type="ARBA" id="ARBA00004651"/>
    </source>
</evidence>
<protein>
    <submittedName>
        <fullName evidence="8">Proton glutamate symport protein</fullName>
    </submittedName>
</protein>
<evidence type="ECO:0000256" key="2">
    <source>
        <dbReference type="ARBA" id="ARBA00022448"/>
    </source>
</evidence>
<evidence type="ECO:0000256" key="5">
    <source>
        <dbReference type="ARBA" id="ARBA00022989"/>
    </source>
</evidence>
<reference evidence="8 9" key="1">
    <citation type="submission" date="2019-02" db="EMBL/GenBank/DDBJ databases">
        <title>Deep-cultivation of Planctomycetes and their phenomic and genomic characterization uncovers novel biology.</title>
        <authorList>
            <person name="Wiegand S."/>
            <person name="Jogler M."/>
            <person name="Boedeker C."/>
            <person name="Pinto D."/>
            <person name="Vollmers J."/>
            <person name="Rivas-Marin E."/>
            <person name="Kohn T."/>
            <person name="Peeters S.H."/>
            <person name="Heuer A."/>
            <person name="Rast P."/>
            <person name="Oberbeckmann S."/>
            <person name="Bunk B."/>
            <person name="Jeske O."/>
            <person name="Meyerdierks A."/>
            <person name="Storesund J.E."/>
            <person name="Kallscheuer N."/>
            <person name="Luecker S."/>
            <person name="Lage O.M."/>
            <person name="Pohl T."/>
            <person name="Merkel B.J."/>
            <person name="Hornburger P."/>
            <person name="Mueller R.-W."/>
            <person name="Bruemmer F."/>
            <person name="Labrenz M."/>
            <person name="Spormann A.M."/>
            <person name="Op den Camp H."/>
            <person name="Overmann J."/>
            <person name="Amann R."/>
            <person name="Jetten M.S.M."/>
            <person name="Mascher T."/>
            <person name="Medema M.H."/>
            <person name="Devos D.P."/>
            <person name="Kaster A.-K."/>
            <person name="Ovreas L."/>
            <person name="Rohde M."/>
            <person name="Galperin M.Y."/>
            <person name="Jogler C."/>
        </authorList>
    </citation>
    <scope>NUCLEOTIDE SEQUENCE [LARGE SCALE GENOMIC DNA]</scope>
    <source>
        <strain evidence="8 9">I41</strain>
    </source>
</reference>
<dbReference type="AlphaFoldDB" id="A0A517U0Q9"/>
<feature type="transmembrane region" description="Helical" evidence="7">
    <location>
        <begin position="241"/>
        <end position="261"/>
    </location>
</feature>
<dbReference type="GO" id="GO:0006835">
    <property type="term" value="P:dicarboxylic acid transport"/>
    <property type="evidence" value="ECO:0007669"/>
    <property type="project" value="TreeGrafter"/>
</dbReference>
<name>A0A517U0Q9_9BACT</name>
<organism evidence="8 9">
    <name type="scientific">Lacipirellula limnantheis</name>
    <dbReference type="NCBI Taxonomy" id="2528024"/>
    <lineage>
        <taxon>Bacteria</taxon>
        <taxon>Pseudomonadati</taxon>
        <taxon>Planctomycetota</taxon>
        <taxon>Planctomycetia</taxon>
        <taxon>Pirellulales</taxon>
        <taxon>Lacipirellulaceae</taxon>
        <taxon>Lacipirellula</taxon>
    </lineage>
</organism>
<dbReference type="InterPro" id="IPR001991">
    <property type="entry name" value="Na-dicarboxylate_symporter"/>
</dbReference>
<keyword evidence="2" id="KW-0813">Transport</keyword>
<dbReference type="PANTHER" id="PTHR42865">
    <property type="entry name" value="PROTON/GLUTAMATE-ASPARTATE SYMPORTER"/>
    <property type="match status" value="1"/>
</dbReference>
<dbReference type="EMBL" id="CP036339">
    <property type="protein sequence ID" value="QDT74202.1"/>
    <property type="molecule type" value="Genomic_DNA"/>
</dbReference>
<dbReference type="GO" id="GO:0005886">
    <property type="term" value="C:plasma membrane"/>
    <property type="evidence" value="ECO:0007669"/>
    <property type="project" value="UniProtKB-SubCell"/>
</dbReference>
<keyword evidence="6 7" id="KW-0472">Membrane</keyword>
<evidence type="ECO:0000256" key="3">
    <source>
        <dbReference type="ARBA" id="ARBA00022475"/>
    </source>
</evidence>
<feature type="transmembrane region" description="Helical" evidence="7">
    <location>
        <begin position="80"/>
        <end position="105"/>
    </location>
</feature>
<proteinExistence type="predicted"/>
<evidence type="ECO:0000256" key="4">
    <source>
        <dbReference type="ARBA" id="ARBA00022692"/>
    </source>
</evidence>
<dbReference type="GO" id="GO:0015293">
    <property type="term" value="F:symporter activity"/>
    <property type="evidence" value="ECO:0007669"/>
    <property type="project" value="UniProtKB-KW"/>
</dbReference>
<dbReference type="PRINTS" id="PR00173">
    <property type="entry name" value="EDTRNSPORT"/>
</dbReference>
<dbReference type="Gene3D" id="1.10.3860.10">
    <property type="entry name" value="Sodium:dicarboxylate symporter"/>
    <property type="match status" value="1"/>
</dbReference>
<evidence type="ECO:0000313" key="8">
    <source>
        <dbReference type="EMBL" id="QDT74202.1"/>
    </source>
</evidence>
<feature type="transmembrane region" description="Helical" evidence="7">
    <location>
        <begin position="202"/>
        <end position="220"/>
    </location>
</feature>
<sequence length="465" mass="48912">MAELSTAANDPSAYTPRGMALHTKILLGLVVGAALGIICNLSFRVPADAANVAAIDANGNGIHDTLEWWAIHVADPLGRVFLRLVLMVVLPLVFSALVLGVLGLGDLSRLGRVGFTSLFYTLILSGTSVAIGIGMVNLIKPGKRLSPEQTAQLEQAYATEAGDKVASAEKTKPLEQILLDMLPENPIQEMAGALDGSSKGNGMLAVMFFALIFGVALSMVEESKRSVTVAVLESLFDASMIIIGFAMRLAPYAVACLMFSMTARMGGGILVTLLWFVLTVILALSLQMFVVYSLALKMFARRSPVQFFRDSQDAILTAFGTSSSNATLPTALRVSNEKLGIPAEIGRFVLTVGSTANQNGTALYEGVVVLFLAQVFGVELSLPQQLTVVLMSVLAGVGTAGVPGGSIPLIVVVLRSVGVPPDGVAIILGVDRVLDMCRTTLNVTGDLTLAACVAASEERAETKRD</sequence>
<feature type="transmembrane region" description="Helical" evidence="7">
    <location>
        <begin position="273"/>
        <end position="295"/>
    </location>
</feature>
<comment type="subcellular location">
    <subcellularLocation>
        <location evidence="1">Cell membrane</location>
        <topology evidence="1">Multi-pass membrane protein</topology>
    </subcellularLocation>
</comment>
<accession>A0A517U0Q9</accession>
<keyword evidence="9" id="KW-1185">Reference proteome</keyword>
<evidence type="ECO:0000256" key="6">
    <source>
        <dbReference type="ARBA" id="ARBA00023136"/>
    </source>
</evidence>
<dbReference type="InterPro" id="IPR036458">
    <property type="entry name" value="Na:dicarbo_symporter_sf"/>
</dbReference>
<keyword evidence="5 7" id="KW-1133">Transmembrane helix</keyword>
<dbReference type="KEGG" id="llh:I41_33970"/>
<dbReference type="SUPFAM" id="SSF118215">
    <property type="entry name" value="Proton glutamate symport protein"/>
    <property type="match status" value="1"/>
</dbReference>
<evidence type="ECO:0000256" key="7">
    <source>
        <dbReference type="SAM" id="Phobius"/>
    </source>
</evidence>
<dbReference type="Pfam" id="PF00375">
    <property type="entry name" value="SDF"/>
    <property type="match status" value="1"/>
</dbReference>
<feature type="transmembrane region" description="Helical" evidence="7">
    <location>
        <begin position="117"/>
        <end position="139"/>
    </location>
</feature>
<gene>
    <name evidence="8" type="primary">gltP</name>
    <name evidence="8" type="ORF">I41_33970</name>
</gene>
<dbReference type="PANTHER" id="PTHR42865:SF7">
    <property type="entry name" value="PROTON_GLUTAMATE-ASPARTATE SYMPORTER"/>
    <property type="match status" value="1"/>
</dbReference>